<dbReference type="AlphaFoldDB" id="A0A8S0PF12"/>
<keyword evidence="2" id="KW-1185">Reference proteome</keyword>
<organism evidence="1 2">
    <name type="scientific">Olea europaea subsp. europaea</name>
    <dbReference type="NCBI Taxonomy" id="158383"/>
    <lineage>
        <taxon>Eukaryota</taxon>
        <taxon>Viridiplantae</taxon>
        <taxon>Streptophyta</taxon>
        <taxon>Embryophyta</taxon>
        <taxon>Tracheophyta</taxon>
        <taxon>Spermatophyta</taxon>
        <taxon>Magnoliopsida</taxon>
        <taxon>eudicotyledons</taxon>
        <taxon>Gunneridae</taxon>
        <taxon>Pentapetalae</taxon>
        <taxon>asterids</taxon>
        <taxon>lamiids</taxon>
        <taxon>Lamiales</taxon>
        <taxon>Oleaceae</taxon>
        <taxon>Oleeae</taxon>
        <taxon>Olea</taxon>
    </lineage>
</organism>
<evidence type="ECO:0000313" key="2">
    <source>
        <dbReference type="Proteomes" id="UP000594638"/>
    </source>
</evidence>
<dbReference type="Gramene" id="OE9A040417T1">
    <property type="protein sequence ID" value="OE9A040417C1"/>
    <property type="gene ID" value="OE9A040417"/>
</dbReference>
<dbReference type="OrthoDB" id="1436341at2759"/>
<dbReference type="PROSITE" id="PS51257">
    <property type="entry name" value="PROKAR_LIPOPROTEIN"/>
    <property type="match status" value="1"/>
</dbReference>
<dbReference type="EMBL" id="CACTIH010000065">
    <property type="protein sequence ID" value="CAA2946935.1"/>
    <property type="molecule type" value="Genomic_DNA"/>
</dbReference>
<accession>A0A8S0PF12</accession>
<name>A0A8S0PF12_OLEEU</name>
<evidence type="ECO:0000313" key="1">
    <source>
        <dbReference type="EMBL" id="CAA2946935.1"/>
    </source>
</evidence>
<proteinExistence type="predicted"/>
<sequence>MFGTRLHFQAILGTVCRPCPGRVLATAVSGTGCGHMKAALSVVHVKDAGTRRQQRLVTASDATLCCTSVFVPPHLGIEKKSCFNDHGCSSLSAFPDRENFDWEERKGRDESERQRAESQRIVAARLLCRLQYPVAYLSRLQRILPAARWKLYFKVANAARLSTGPPTVCTGRLIPSVDDALLALTGRVVPPTLLL</sequence>
<reference evidence="1 2" key="1">
    <citation type="submission" date="2019-12" db="EMBL/GenBank/DDBJ databases">
        <authorList>
            <person name="Alioto T."/>
            <person name="Alioto T."/>
            <person name="Gomez Garrido J."/>
        </authorList>
    </citation>
    <scope>NUCLEOTIDE SEQUENCE [LARGE SCALE GENOMIC DNA]</scope>
</reference>
<protein>
    <submittedName>
        <fullName evidence="1">Probable glucuronoxylan glucuronosyltransferase F8H</fullName>
    </submittedName>
</protein>
<comment type="caution">
    <text evidence="1">The sequence shown here is derived from an EMBL/GenBank/DDBJ whole genome shotgun (WGS) entry which is preliminary data.</text>
</comment>
<gene>
    <name evidence="1" type="ORF">OLEA9_A040417</name>
</gene>
<dbReference type="Proteomes" id="UP000594638">
    <property type="component" value="Unassembled WGS sequence"/>
</dbReference>